<organism evidence="3 4">
    <name type="scientific">Comamonas testosteroni</name>
    <name type="common">Pseudomonas testosteroni</name>
    <dbReference type="NCBI Taxonomy" id="285"/>
    <lineage>
        <taxon>Bacteria</taxon>
        <taxon>Pseudomonadati</taxon>
        <taxon>Pseudomonadota</taxon>
        <taxon>Betaproteobacteria</taxon>
        <taxon>Burkholderiales</taxon>
        <taxon>Comamonadaceae</taxon>
        <taxon>Comamonas</taxon>
    </lineage>
</organism>
<dbReference type="Pfam" id="PF02311">
    <property type="entry name" value="AraC_binding"/>
    <property type="match status" value="1"/>
</dbReference>
<dbReference type="Gene3D" id="1.10.10.60">
    <property type="entry name" value="Homeodomain-like"/>
    <property type="match status" value="2"/>
</dbReference>
<gene>
    <name evidence="3" type="ORF">P353_24275</name>
</gene>
<dbReference type="AlphaFoldDB" id="A0A096GL98"/>
<dbReference type="RefSeq" id="WP_034375203.1">
    <property type="nucleotide sequence ID" value="NZ_AWOR01000078.1"/>
</dbReference>
<dbReference type="InterPro" id="IPR014710">
    <property type="entry name" value="RmlC-like_jellyroll"/>
</dbReference>
<keyword evidence="1" id="KW-0238">DNA-binding</keyword>
<evidence type="ECO:0000259" key="2">
    <source>
        <dbReference type="PROSITE" id="PS01124"/>
    </source>
</evidence>
<dbReference type="Proteomes" id="UP000029553">
    <property type="component" value="Unassembled WGS sequence"/>
</dbReference>
<feature type="domain" description="HTH araC/xylS-type" evidence="2">
    <location>
        <begin position="189"/>
        <end position="288"/>
    </location>
</feature>
<dbReference type="InterPro" id="IPR011051">
    <property type="entry name" value="RmlC_Cupin_sf"/>
</dbReference>
<dbReference type="GO" id="GO:0003700">
    <property type="term" value="F:DNA-binding transcription factor activity"/>
    <property type="evidence" value="ECO:0007669"/>
    <property type="project" value="InterPro"/>
</dbReference>
<evidence type="ECO:0000256" key="1">
    <source>
        <dbReference type="ARBA" id="ARBA00023125"/>
    </source>
</evidence>
<protein>
    <submittedName>
        <fullName evidence="3">AraC family transcriptional regulator</fullName>
    </submittedName>
</protein>
<dbReference type="Gene3D" id="2.60.120.10">
    <property type="entry name" value="Jelly Rolls"/>
    <property type="match status" value="1"/>
</dbReference>
<dbReference type="InterPro" id="IPR003313">
    <property type="entry name" value="AraC-bd"/>
</dbReference>
<reference evidence="3 4" key="1">
    <citation type="submission" date="2013-09" db="EMBL/GenBank/DDBJ databases">
        <title>High correlation between genotypes and phenotypes of environmental bacteria Comamonas testosteroni strains.</title>
        <authorList>
            <person name="Liu L."/>
            <person name="Zhu W."/>
            <person name="Xia X."/>
            <person name="Xu B."/>
            <person name="Luo M."/>
            <person name="Wang G."/>
        </authorList>
    </citation>
    <scope>NUCLEOTIDE SEQUENCE [LARGE SCALE GENOMIC DNA]</scope>
    <source>
        <strain evidence="3 4">JL40</strain>
    </source>
</reference>
<dbReference type="PANTHER" id="PTHR11019:SF159">
    <property type="entry name" value="TRANSCRIPTIONAL REGULATOR-RELATED"/>
    <property type="match status" value="1"/>
</dbReference>
<evidence type="ECO:0000313" key="4">
    <source>
        <dbReference type="Proteomes" id="UP000029553"/>
    </source>
</evidence>
<comment type="caution">
    <text evidence="3">The sequence shown here is derived from an EMBL/GenBank/DDBJ whole genome shotgun (WGS) entry which is preliminary data.</text>
</comment>
<dbReference type="SUPFAM" id="SSF51182">
    <property type="entry name" value="RmlC-like cupins"/>
    <property type="match status" value="1"/>
</dbReference>
<dbReference type="SMART" id="SM00342">
    <property type="entry name" value="HTH_ARAC"/>
    <property type="match status" value="1"/>
</dbReference>
<dbReference type="InterPro" id="IPR018060">
    <property type="entry name" value="HTH_AraC"/>
</dbReference>
<dbReference type="PANTHER" id="PTHR11019">
    <property type="entry name" value="HTH-TYPE TRANSCRIPTIONAL REGULATOR NIMR"/>
    <property type="match status" value="1"/>
</dbReference>
<evidence type="ECO:0000313" key="3">
    <source>
        <dbReference type="EMBL" id="KGH25950.1"/>
    </source>
</evidence>
<name>A0A096GL98_COMTE</name>
<dbReference type="EMBL" id="AWOR01000078">
    <property type="protein sequence ID" value="KGH25950.1"/>
    <property type="molecule type" value="Genomic_DNA"/>
</dbReference>
<sequence>MSSLHDPEPLRAGKASAYVETLTPHLYIPTAQRPVRAKCRWLEADTQVRPHRHPWGQLAISTTGTIRLTVAQGTYIVPPSRVLWVPPGMEHAVTMVESADLRTLYFFQPDGHCGPDVSPEEEAAWRQCRVLNASDLLRAVVRELPTLPDDCLQLCEQDRAREHHLSQLLLDELRRASAVQLGVNLPQDKRLRQLCEAVLADPTRNETLEDWARDTGASPRTVARLFRQQLECSFTQWRQQVVLAHAVSLAARNWPIQRIAAELDYSPSAFSAMVRRTVGMPPAQFFGMHTKVMAASD</sequence>
<dbReference type="CDD" id="cd06124">
    <property type="entry name" value="cupin_NimR-like_N"/>
    <property type="match status" value="1"/>
</dbReference>
<accession>A0A096GL98</accession>
<dbReference type="PROSITE" id="PS01124">
    <property type="entry name" value="HTH_ARAC_FAMILY_2"/>
    <property type="match status" value="1"/>
</dbReference>
<dbReference type="Pfam" id="PF12833">
    <property type="entry name" value="HTH_18"/>
    <property type="match status" value="1"/>
</dbReference>
<dbReference type="GO" id="GO:0043565">
    <property type="term" value="F:sequence-specific DNA binding"/>
    <property type="evidence" value="ECO:0007669"/>
    <property type="project" value="InterPro"/>
</dbReference>
<proteinExistence type="predicted"/>